<dbReference type="Pfam" id="PF20090">
    <property type="entry name" value="DUF6482"/>
    <property type="match status" value="1"/>
</dbReference>
<keyword evidence="4" id="KW-1185">Reference proteome</keyword>
<dbReference type="EMBL" id="AP023189">
    <property type="protein sequence ID" value="BCG22972.1"/>
    <property type="molecule type" value="Genomic_DNA"/>
</dbReference>
<dbReference type="RefSeq" id="WP_111259733.1">
    <property type="nucleotide sequence ID" value="NZ_AP023189.1"/>
</dbReference>
<reference evidence="1 3" key="1">
    <citation type="submission" date="2020-05" db="EMBL/GenBank/DDBJ databases">
        <title>Characterization of novel class B3 metallo-beta-lactamase from novel Pseudomonas species.</title>
        <authorList>
            <person name="Yamada K."/>
            <person name="Aoki K."/>
            <person name="Ishii Y."/>
        </authorList>
    </citation>
    <scope>NUCLEOTIDE SEQUENCE [LARGE SCALE GENOMIC DNA]</scope>
    <source>
        <strain evidence="1 3">TUM18999</strain>
        <strain evidence="2 4">TUM20286</strain>
    </source>
</reference>
<protein>
    <recommendedName>
        <fullName evidence="5">Cation transporter</fullName>
    </recommendedName>
</protein>
<evidence type="ECO:0000313" key="1">
    <source>
        <dbReference type="EMBL" id="BCG22972.1"/>
    </source>
</evidence>
<dbReference type="KEGG" id="ptw:TUM18999_11630"/>
<evidence type="ECO:0008006" key="5">
    <source>
        <dbReference type="Google" id="ProtNLM"/>
    </source>
</evidence>
<sequence>MNLQTLSSEARAGHVDGLDLISMEGGIYLLQAHIEGRCHTLDDGRGHAMQLRSVEHARGLLHELPRMPFYLVHASVHDEMCGIAPDDRGALRVPLSMGARH</sequence>
<dbReference type="AlphaFoldDB" id="A0A6J4DZK4"/>
<name>A0A6J4DZK4_9PSED</name>
<evidence type="ECO:0000313" key="3">
    <source>
        <dbReference type="Proteomes" id="UP000509383"/>
    </source>
</evidence>
<proteinExistence type="predicted"/>
<dbReference type="Proteomes" id="UP001054892">
    <property type="component" value="Unassembled WGS sequence"/>
</dbReference>
<dbReference type="InterPro" id="IPR045508">
    <property type="entry name" value="DUF6482"/>
</dbReference>
<dbReference type="Proteomes" id="UP000509383">
    <property type="component" value="Chromosome"/>
</dbReference>
<organism evidence="1 3">
    <name type="scientific">Pseudomonas tohonis</name>
    <dbReference type="NCBI Taxonomy" id="2725477"/>
    <lineage>
        <taxon>Bacteria</taxon>
        <taxon>Pseudomonadati</taxon>
        <taxon>Pseudomonadota</taxon>
        <taxon>Gammaproteobacteria</taxon>
        <taxon>Pseudomonadales</taxon>
        <taxon>Pseudomonadaceae</taxon>
        <taxon>Pseudomonas</taxon>
    </lineage>
</organism>
<gene>
    <name evidence="1" type="ORF">TUM18999_11630</name>
    <name evidence="2" type="ORF">TUM20286_30930</name>
</gene>
<evidence type="ECO:0000313" key="2">
    <source>
        <dbReference type="EMBL" id="GJN53341.1"/>
    </source>
</evidence>
<dbReference type="EMBL" id="BQKM01000006">
    <property type="protein sequence ID" value="GJN53341.1"/>
    <property type="molecule type" value="Genomic_DNA"/>
</dbReference>
<accession>A0A6J4DZK4</accession>
<evidence type="ECO:0000313" key="4">
    <source>
        <dbReference type="Proteomes" id="UP001054892"/>
    </source>
</evidence>